<accession>A0A7Z0ENC3</accession>
<evidence type="ECO:0000256" key="2">
    <source>
        <dbReference type="ARBA" id="ARBA00023163"/>
    </source>
</evidence>
<protein>
    <recommendedName>
        <fullName evidence="7">Zinc-finger domain-containing protein</fullName>
    </recommendedName>
</protein>
<keyword evidence="6" id="KW-1185">Reference proteome</keyword>
<keyword evidence="2" id="KW-0804">Transcription</keyword>
<evidence type="ECO:0008006" key="7">
    <source>
        <dbReference type="Google" id="ProtNLM"/>
    </source>
</evidence>
<sequence length="302" mass="31040">MTSHPDVEALAFFAEDLLDSDEQRTVAAHIDSCATCAATLDGLAGVTRVLAEAPVPELPEDVADLIDQRLAAAAGEPAAATVGTETGARTDDAGTASVGGSSDDGASDLATVTPISRRRRAFGLPQLLIAAAAAVFVVGGGAAVITEVLQPSTESAGSASAPMEAAEDEAPQDMGQAYRPEVLASETVYTESGLADQAGGVLEMSAGADADDADEEGDLESLSDEGPAMRGVEECAARLAEAFDTRVTLVDDAFYGTGSERAWVLYAPADADRVDVYVLDPRCVREDDVTRSVLAETTIDAR</sequence>
<evidence type="ECO:0000313" key="6">
    <source>
        <dbReference type="Proteomes" id="UP000572051"/>
    </source>
</evidence>
<dbReference type="InterPro" id="IPR041916">
    <property type="entry name" value="Anti_sigma_zinc_sf"/>
</dbReference>
<proteinExistence type="predicted"/>
<reference evidence="5 6" key="1">
    <citation type="submission" date="2020-07" db="EMBL/GenBank/DDBJ databases">
        <title>Sequencing the genomes of 1000 actinobacteria strains.</title>
        <authorList>
            <person name="Klenk H.-P."/>
        </authorList>
    </citation>
    <scope>NUCLEOTIDE SEQUENCE [LARGE SCALE GENOMIC DNA]</scope>
    <source>
        <strain evidence="5 6">DSM 44442</strain>
    </source>
</reference>
<keyword evidence="4" id="KW-0812">Transmembrane</keyword>
<evidence type="ECO:0000256" key="3">
    <source>
        <dbReference type="SAM" id="MobiDB-lite"/>
    </source>
</evidence>
<evidence type="ECO:0000313" key="5">
    <source>
        <dbReference type="EMBL" id="NYJ35219.1"/>
    </source>
</evidence>
<keyword evidence="4" id="KW-0472">Membrane</keyword>
<evidence type="ECO:0000256" key="4">
    <source>
        <dbReference type="SAM" id="Phobius"/>
    </source>
</evidence>
<dbReference type="RefSeq" id="WP_312889279.1">
    <property type="nucleotide sequence ID" value="NZ_JACCFS010000001.1"/>
</dbReference>
<organism evidence="5 6">
    <name type="scientific">Nocardiopsis aegyptia</name>
    <dbReference type="NCBI Taxonomy" id="220378"/>
    <lineage>
        <taxon>Bacteria</taxon>
        <taxon>Bacillati</taxon>
        <taxon>Actinomycetota</taxon>
        <taxon>Actinomycetes</taxon>
        <taxon>Streptosporangiales</taxon>
        <taxon>Nocardiopsidaceae</taxon>
        <taxon>Nocardiopsis</taxon>
    </lineage>
</organism>
<dbReference type="Proteomes" id="UP000572051">
    <property type="component" value="Unassembled WGS sequence"/>
</dbReference>
<feature type="region of interest" description="Disordered" evidence="3">
    <location>
        <begin position="77"/>
        <end position="107"/>
    </location>
</feature>
<gene>
    <name evidence="5" type="ORF">HNR10_003100</name>
</gene>
<comment type="caution">
    <text evidence="5">The sequence shown here is derived from an EMBL/GenBank/DDBJ whole genome shotgun (WGS) entry which is preliminary data.</text>
</comment>
<name>A0A7Z0ENC3_9ACTN</name>
<keyword evidence="1" id="KW-0805">Transcription regulation</keyword>
<dbReference type="EMBL" id="JACCFS010000001">
    <property type="protein sequence ID" value="NYJ35219.1"/>
    <property type="molecule type" value="Genomic_DNA"/>
</dbReference>
<keyword evidence="4" id="KW-1133">Transmembrane helix</keyword>
<feature type="transmembrane region" description="Helical" evidence="4">
    <location>
        <begin position="127"/>
        <end position="145"/>
    </location>
</feature>
<dbReference type="Gene3D" id="1.10.10.1320">
    <property type="entry name" value="Anti-sigma factor, zinc-finger domain"/>
    <property type="match status" value="1"/>
</dbReference>
<evidence type="ECO:0000256" key="1">
    <source>
        <dbReference type="ARBA" id="ARBA00023015"/>
    </source>
</evidence>
<dbReference type="AlphaFoldDB" id="A0A7Z0ENC3"/>